<reference evidence="2" key="1">
    <citation type="journal article" date="2023" name="Mol. Phylogenet. Evol.">
        <title>Genome-scale phylogeny and comparative genomics of the fungal order Sordariales.</title>
        <authorList>
            <person name="Hensen N."/>
            <person name="Bonometti L."/>
            <person name="Westerberg I."/>
            <person name="Brannstrom I.O."/>
            <person name="Guillou S."/>
            <person name="Cros-Aarteil S."/>
            <person name="Calhoun S."/>
            <person name="Haridas S."/>
            <person name="Kuo A."/>
            <person name="Mondo S."/>
            <person name="Pangilinan J."/>
            <person name="Riley R."/>
            <person name="LaButti K."/>
            <person name="Andreopoulos B."/>
            <person name="Lipzen A."/>
            <person name="Chen C."/>
            <person name="Yan M."/>
            <person name="Daum C."/>
            <person name="Ng V."/>
            <person name="Clum A."/>
            <person name="Steindorff A."/>
            <person name="Ohm R.A."/>
            <person name="Martin F."/>
            <person name="Silar P."/>
            <person name="Natvig D.O."/>
            <person name="Lalanne C."/>
            <person name="Gautier V."/>
            <person name="Ament-Velasquez S.L."/>
            <person name="Kruys A."/>
            <person name="Hutchinson M.I."/>
            <person name="Powell A.J."/>
            <person name="Barry K."/>
            <person name="Miller A.N."/>
            <person name="Grigoriev I.V."/>
            <person name="Debuchy R."/>
            <person name="Gladieux P."/>
            <person name="Hiltunen Thoren M."/>
            <person name="Johannesson H."/>
        </authorList>
    </citation>
    <scope>NUCLEOTIDE SEQUENCE</scope>
    <source>
        <strain evidence="2">CBS 168.71</strain>
    </source>
</reference>
<accession>A0AAE0LTQ1</accession>
<dbReference type="AlphaFoldDB" id="A0AAE0LTQ1"/>
<proteinExistence type="predicted"/>
<keyword evidence="3" id="KW-1185">Reference proteome</keyword>
<dbReference type="RefSeq" id="XP_062660935.1">
    <property type="nucleotide sequence ID" value="XM_062803525.1"/>
</dbReference>
<evidence type="ECO:0008006" key="4">
    <source>
        <dbReference type="Google" id="ProtNLM"/>
    </source>
</evidence>
<organism evidence="2 3">
    <name type="scientific">Chaetomium fimeti</name>
    <dbReference type="NCBI Taxonomy" id="1854472"/>
    <lineage>
        <taxon>Eukaryota</taxon>
        <taxon>Fungi</taxon>
        <taxon>Dikarya</taxon>
        <taxon>Ascomycota</taxon>
        <taxon>Pezizomycotina</taxon>
        <taxon>Sordariomycetes</taxon>
        <taxon>Sordariomycetidae</taxon>
        <taxon>Sordariales</taxon>
        <taxon>Chaetomiaceae</taxon>
        <taxon>Chaetomium</taxon>
    </lineage>
</organism>
<dbReference type="Gene3D" id="1.25.40.20">
    <property type="entry name" value="Ankyrin repeat-containing domain"/>
    <property type="match status" value="1"/>
</dbReference>
<dbReference type="Pfam" id="PF00023">
    <property type="entry name" value="Ank"/>
    <property type="match status" value="1"/>
</dbReference>
<name>A0AAE0LTQ1_9PEZI</name>
<dbReference type="Proteomes" id="UP001278766">
    <property type="component" value="Unassembled WGS sequence"/>
</dbReference>
<dbReference type="EMBL" id="JAUEPN010000003">
    <property type="protein sequence ID" value="KAK3297421.1"/>
    <property type="molecule type" value="Genomic_DNA"/>
</dbReference>
<gene>
    <name evidence="2" type="ORF">B0H64DRAFT_392114</name>
</gene>
<evidence type="ECO:0000313" key="3">
    <source>
        <dbReference type="Proteomes" id="UP001278766"/>
    </source>
</evidence>
<sequence length="1147" mass="125685">MADPLSVAGLAMGVVSLGIQVSQGITTYIDALNCRDQDLLSVRERNNSLRQTLQVVERSRSQLEDDHQVATAAIRECLDSCNKELGVLEDLVIYLTACDQSNTASLIGKVRNKSKKLLYPFSRPKLEQLETRLRNANAALQLALQILGLSVSHLGTEKLVTLEATSYGLSTSFHKTQSEISAMSLPLKGIQSSVSGFEARFGNMESLLQQLLAQQLAINGSPQEITPKVATGRLLAKPRVLKDICDAAGAQTSPTSGGMVQAIDHRATHSGDAISTYYTGGSLSCLCRHRRRVRTQNVVLGSLMFSSEAATEQHLPGCPAARVLIGTDRSQKVGVTYTGLRRLLNSAVQLSFEMTWGAGAWSLSPSFTYYPSVDAETAPAFKVLRLLSVSRVNSGLHDSALWEELAVSAVSVMLRLFRANKASPRAVDADNRSLVCHLADCMTMASDRSSPQFPSQGKPSALLELLRCLLDNKAPANQYDLFGNAPLSRLFLSTGYSRLTDPWIADAANLILRSNAEDNLACLSNPHPAAYVMIVNRLGRRVGARDIAAILYFLAFSTEIAKAYGCGPLSLAILSNNPKQVEQLLQDHPATLAERNLFGHTPLHLAADKPSCLQLLVKVADAELLNQEHVPGKFGMTALETALCLSGSHCREGLSGRMCQQCSCDDCVVVILEADCAVPVSSVLQSVLGWASERCKMQYIRGMRDRRCRLKQLALDNLSATEIKRLGLLCPDLLDSAASRVTQSLEDGGIRIPEALTPSKDGPRSLYQSLCSPEDADLFFDLGFHDTASWCNANAGELEDIPSLIQDLPYMYWLAAHGAGFRQLGSFPTPRDTFVGNYIFRRIGEDLNFWPGSFIFNRIRCGMPFKGPAPPDNDRFPPVDNCIAWVHEVNAAVLPAEIADSCRCKCSPGGCTPLTSLLKGVPGLIGYTFGHKRRRPSEPGVSENTDSMEGDSATEDTNSIEGSVAGDTESSDSLSWMRGSLSAVATYFTEYLEHFGGDLDVNHHTAALRYITFSALDIPHYCCGPNREVWGYDWRTPAEVEEEHAYELRLLDELLSEFEKQIMAILQGPIGGVDGVIRFWKRTWVNRMREVLAGLARDDLASDAKRAAEDIGVVWDKPKPPKPRDNPYRKDTLEHWMHELEKIEAEC</sequence>
<comment type="caution">
    <text evidence="2">The sequence shown here is derived from an EMBL/GenBank/DDBJ whole genome shotgun (WGS) entry which is preliminary data.</text>
</comment>
<dbReference type="SUPFAM" id="SSF48403">
    <property type="entry name" value="Ankyrin repeat"/>
    <property type="match status" value="1"/>
</dbReference>
<dbReference type="GeneID" id="87840473"/>
<protein>
    <recommendedName>
        <fullName evidence="4">Fungal N-terminal domain-containing protein</fullName>
    </recommendedName>
</protein>
<dbReference type="InterPro" id="IPR036770">
    <property type="entry name" value="Ankyrin_rpt-contain_sf"/>
</dbReference>
<feature type="region of interest" description="Disordered" evidence="1">
    <location>
        <begin position="930"/>
        <end position="974"/>
    </location>
</feature>
<reference evidence="2" key="2">
    <citation type="submission" date="2023-06" db="EMBL/GenBank/DDBJ databases">
        <authorList>
            <consortium name="Lawrence Berkeley National Laboratory"/>
            <person name="Haridas S."/>
            <person name="Hensen N."/>
            <person name="Bonometti L."/>
            <person name="Westerberg I."/>
            <person name="Brannstrom I.O."/>
            <person name="Guillou S."/>
            <person name="Cros-Aarteil S."/>
            <person name="Calhoun S."/>
            <person name="Kuo A."/>
            <person name="Mondo S."/>
            <person name="Pangilinan J."/>
            <person name="Riley R."/>
            <person name="Labutti K."/>
            <person name="Andreopoulos B."/>
            <person name="Lipzen A."/>
            <person name="Chen C."/>
            <person name="Yanf M."/>
            <person name="Daum C."/>
            <person name="Ng V."/>
            <person name="Clum A."/>
            <person name="Steindorff A."/>
            <person name="Ohm R."/>
            <person name="Martin F."/>
            <person name="Silar P."/>
            <person name="Natvig D."/>
            <person name="Lalanne C."/>
            <person name="Gautier V."/>
            <person name="Ament-Velasquez S.L."/>
            <person name="Kruys A."/>
            <person name="Hutchinson M.I."/>
            <person name="Powell A.J."/>
            <person name="Barry K."/>
            <person name="Miller A.N."/>
            <person name="Grigoriev I.V."/>
            <person name="Debuchy R."/>
            <person name="Gladieux P."/>
            <person name="Thoren M.H."/>
            <person name="Johannesson H."/>
        </authorList>
    </citation>
    <scope>NUCLEOTIDE SEQUENCE</scope>
    <source>
        <strain evidence="2">CBS 168.71</strain>
    </source>
</reference>
<evidence type="ECO:0000256" key="1">
    <source>
        <dbReference type="SAM" id="MobiDB-lite"/>
    </source>
</evidence>
<evidence type="ECO:0000313" key="2">
    <source>
        <dbReference type="EMBL" id="KAK3297421.1"/>
    </source>
</evidence>
<dbReference type="InterPro" id="IPR002110">
    <property type="entry name" value="Ankyrin_rpt"/>
</dbReference>